<comment type="caution">
    <text evidence="1">The sequence shown here is derived from an EMBL/GenBank/DDBJ whole genome shotgun (WGS) entry which is preliminary data.</text>
</comment>
<dbReference type="EMBL" id="JAMXFF010000026">
    <property type="protein sequence ID" value="MCT7968076.1"/>
    <property type="molecule type" value="Genomic_DNA"/>
</dbReference>
<reference evidence="1 2" key="1">
    <citation type="journal article" date="2022" name="Front. Microbiol.">
        <title>High genomic differentiation and limited gene flow indicate recent cryptic speciation within the genus Laspinema (cyanobacteria).</title>
        <authorList>
            <person name="Stanojkovic A."/>
            <person name="Skoupy S."/>
            <person name="Skaloud P."/>
            <person name="Dvorak P."/>
        </authorList>
    </citation>
    <scope>NUCLEOTIDE SEQUENCE [LARGE SCALE GENOMIC DNA]</scope>
    <source>
        <strain evidence="1 2">D2a</strain>
    </source>
</reference>
<evidence type="ECO:0000313" key="2">
    <source>
        <dbReference type="Proteomes" id="UP001525890"/>
    </source>
</evidence>
<evidence type="ECO:0008006" key="3">
    <source>
        <dbReference type="Google" id="ProtNLM"/>
    </source>
</evidence>
<proteinExistence type="predicted"/>
<name>A0ABT2MX56_9CYAN</name>
<dbReference type="RefSeq" id="WP_368007619.1">
    <property type="nucleotide sequence ID" value="NZ_JAMXFF010000026.1"/>
</dbReference>
<dbReference type="Proteomes" id="UP001525890">
    <property type="component" value="Unassembled WGS sequence"/>
</dbReference>
<protein>
    <recommendedName>
        <fullName evidence="3">Secreted protein</fullName>
    </recommendedName>
</protein>
<accession>A0ABT2MX56</accession>
<keyword evidence="2" id="KW-1185">Reference proteome</keyword>
<evidence type="ECO:0000313" key="1">
    <source>
        <dbReference type="EMBL" id="MCT7968076.1"/>
    </source>
</evidence>
<gene>
    <name evidence="1" type="ORF">NG799_17325</name>
</gene>
<organism evidence="1 2">
    <name type="scientific">Laspinema palackyanum D2a</name>
    <dbReference type="NCBI Taxonomy" id="2953684"/>
    <lineage>
        <taxon>Bacteria</taxon>
        <taxon>Bacillati</taxon>
        <taxon>Cyanobacteriota</taxon>
        <taxon>Cyanophyceae</taxon>
        <taxon>Oscillatoriophycideae</taxon>
        <taxon>Oscillatoriales</taxon>
        <taxon>Laspinemataceae</taxon>
        <taxon>Laspinema</taxon>
        <taxon>Laspinema palackyanum</taxon>
    </lineage>
</organism>
<sequence length="74" mass="7858">MFVVTTSVVALQGMAIAITGAIRGSTAYLGRGDRASDGRDESISFRHAVTTKVVTTNFPHLPQSHHPTNKFSSG</sequence>